<feature type="non-terminal residue" evidence="1">
    <location>
        <position position="1"/>
    </location>
</feature>
<feature type="non-terminal residue" evidence="1">
    <location>
        <position position="68"/>
    </location>
</feature>
<reference evidence="1" key="2">
    <citation type="submission" date="2013-05" db="EMBL/GenBank/DDBJ databases">
        <authorList>
            <person name="Carter J.-M."/>
            <person name="Baker S.C."/>
            <person name="Pink R."/>
            <person name="Carter D.R.F."/>
            <person name="Collins A."/>
            <person name="Tomlin J."/>
            <person name="Gibbs M."/>
            <person name="Breuker C.J."/>
        </authorList>
    </citation>
    <scope>NUCLEOTIDE SEQUENCE</scope>
    <source>
        <tissue evidence="1">Ovary</tissue>
    </source>
</reference>
<dbReference type="AlphaFoldDB" id="S4PH12"/>
<sequence>EEIDKLKADMNIFLENTVFDIPAILSEATDLCEESKDLVNEMQACQAEIEQETMAEILKTIENHDKIG</sequence>
<proteinExistence type="predicted"/>
<reference evidence="1" key="1">
    <citation type="journal article" date="2013" name="BMC Genomics">
        <title>Unscrambling butterfly oogenesis.</title>
        <authorList>
            <person name="Carter J.M."/>
            <person name="Baker S.C."/>
            <person name="Pink R."/>
            <person name="Carter D.R."/>
            <person name="Collins A."/>
            <person name="Tomlin J."/>
            <person name="Gibbs M."/>
            <person name="Breuker C.J."/>
        </authorList>
    </citation>
    <scope>NUCLEOTIDE SEQUENCE</scope>
    <source>
        <tissue evidence="1">Ovary</tissue>
    </source>
</reference>
<dbReference type="EMBL" id="GAIX01002346">
    <property type="protein sequence ID" value="JAA90214.1"/>
    <property type="molecule type" value="Transcribed_RNA"/>
</dbReference>
<accession>S4PH12</accession>
<evidence type="ECO:0000313" key="1">
    <source>
        <dbReference type="EMBL" id="JAA90214.1"/>
    </source>
</evidence>
<name>S4PH12_9NEOP</name>
<organism evidence="1">
    <name type="scientific">Pararge aegeria</name>
    <name type="common">speckled wood butterfly</name>
    <dbReference type="NCBI Taxonomy" id="116150"/>
    <lineage>
        <taxon>Eukaryota</taxon>
        <taxon>Metazoa</taxon>
        <taxon>Ecdysozoa</taxon>
        <taxon>Arthropoda</taxon>
        <taxon>Hexapoda</taxon>
        <taxon>Insecta</taxon>
        <taxon>Pterygota</taxon>
        <taxon>Neoptera</taxon>
        <taxon>Endopterygota</taxon>
        <taxon>Lepidoptera</taxon>
        <taxon>Glossata</taxon>
        <taxon>Ditrysia</taxon>
        <taxon>Papilionoidea</taxon>
        <taxon>Nymphalidae</taxon>
        <taxon>Satyrinae</taxon>
        <taxon>Satyrini</taxon>
        <taxon>Parargina</taxon>
        <taxon>Pararge</taxon>
    </lineage>
</organism>
<protein>
    <submittedName>
        <fullName evidence="1">Uncharacterized protein</fullName>
    </submittedName>
</protein>